<keyword evidence="1" id="KW-0812">Transmembrane</keyword>
<keyword evidence="3" id="KW-1185">Reference proteome</keyword>
<dbReference type="Gene3D" id="3.40.50.720">
    <property type="entry name" value="NAD(P)-binding Rossmann-like Domain"/>
    <property type="match status" value="1"/>
</dbReference>
<sequence>MEAFSFFLFPDGFYYWIGVFVVGYLCYSGLSSLISAFRVWLLDNSAILEPYLNTWAGEFIYSSLDLAKKGMKVVLISRSQEKLDKTASEIGEYNSCFS</sequence>
<dbReference type="Proteomes" id="UP000694406">
    <property type="component" value="Unplaced"/>
</dbReference>
<name>A0A8C5SCX5_LATLA</name>
<accession>A0A8C5SCX5</accession>
<evidence type="ECO:0000256" key="1">
    <source>
        <dbReference type="SAM" id="Phobius"/>
    </source>
</evidence>
<reference evidence="2" key="2">
    <citation type="submission" date="2025-09" db="UniProtKB">
        <authorList>
            <consortium name="Ensembl"/>
        </authorList>
    </citation>
    <scope>IDENTIFICATION</scope>
</reference>
<evidence type="ECO:0000313" key="3">
    <source>
        <dbReference type="Proteomes" id="UP000694406"/>
    </source>
</evidence>
<keyword evidence="1" id="KW-0472">Membrane</keyword>
<feature type="transmembrane region" description="Helical" evidence="1">
    <location>
        <begin position="13"/>
        <end position="41"/>
    </location>
</feature>
<dbReference type="AlphaFoldDB" id="A0A8C5SCX5"/>
<keyword evidence="1" id="KW-1133">Transmembrane helix</keyword>
<dbReference type="Ensembl" id="ENSLLTT00000017140.1">
    <property type="protein sequence ID" value="ENSLLTP00000016518.1"/>
    <property type="gene ID" value="ENSLLTG00000012615.1"/>
</dbReference>
<protein>
    <submittedName>
        <fullName evidence="2">Uncharacterized protein</fullName>
    </submittedName>
</protein>
<proteinExistence type="predicted"/>
<evidence type="ECO:0000313" key="2">
    <source>
        <dbReference type="Ensembl" id="ENSLLTP00000016518.1"/>
    </source>
</evidence>
<dbReference type="GeneTree" id="ENSGT00990000214222"/>
<organism evidence="2 3">
    <name type="scientific">Laticauda laticaudata</name>
    <name type="common">Blue-ringed sea krait</name>
    <name type="synonym">Blue-lipped sea krait</name>
    <dbReference type="NCBI Taxonomy" id="8630"/>
    <lineage>
        <taxon>Eukaryota</taxon>
        <taxon>Metazoa</taxon>
        <taxon>Chordata</taxon>
        <taxon>Craniata</taxon>
        <taxon>Vertebrata</taxon>
        <taxon>Euteleostomi</taxon>
        <taxon>Lepidosauria</taxon>
        <taxon>Squamata</taxon>
        <taxon>Bifurcata</taxon>
        <taxon>Unidentata</taxon>
        <taxon>Episquamata</taxon>
        <taxon>Toxicofera</taxon>
        <taxon>Serpentes</taxon>
        <taxon>Colubroidea</taxon>
        <taxon>Elapidae</taxon>
        <taxon>Laticaudinae</taxon>
        <taxon>Laticauda</taxon>
    </lineage>
</organism>
<reference evidence="2" key="1">
    <citation type="submission" date="2025-08" db="UniProtKB">
        <authorList>
            <consortium name="Ensembl"/>
        </authorList>
    </citation>
    <scope>IDENTIFICATION</scope>
</reference>